<evidence type="ECO:0000313" key="2">
    <source>
        <dbReference type="EMBL" id="MQY47472.1"/>
    </source>
</evidence>
<sequence>MQTEFSIRITGTCPVQTPLPPPSSAWVGVSFKRICRGVRLLVWEALVLASGQMAELRDRRRIACHVRQIAMYVCHVALRMPMGGIADACGRDRSTVSHACHLTEDRRDDPLFDAFVACVERMALAAFGRMEEVAYA</sequence>
<dbReference type="Gene3D" id="1.10.1750.10">
    <property type="match status" value="1"/>
</dbReference>
<proteinExistence type="predicted"/>
<gene>
    <name evidence="2" type="ORF">GAO09_15670</name>
</gene>
<evidence type="ECO:0000259" key="1">
    <source>
        <dbReference type="SMART" id="SM00760"/>
    </source>
</evidence>
<dbReference type="SMART" id="SM00760">
    <property type="entry name" value="Bac_DnaA_C"/>
    <property type="match status" value="1"/>
</dbReference>
<dbReference type="Pfam" id="PF08299">
    <property type="entry name" value="Bac_DnaA_C"/>
    <property type="match status" value="1"/>
</dbReference>
<dbReference type="GO" id="GO:0005524">
    <property type="term" value="F:ATP binding"/>
    <property type="evidence" value="ECO:0007669"/>
    <property type="project" value="InterPro"/>
</dbReference>
<dbReference type="InterPro" id="IPR010921">
    <property type="entry name" value="Trp_repressor/repl_initiator"/>
</dbReference>
<comment type="caution">
    <text evidence="2">The sequence shown here is derived from an EMBL/GenBank/DDBJ whole genome shotgun (WGS) entry which is preliminary data.</text>
</comment>
<dbReference type="AlphaFoldDB" id="A0A6A8A876"/>
<dbReference type="GO" id="GO:0043565">
    <property type="term" value="F:sequence-specific DNA binding"/>
    <property type="evidence" value="ECO:0007669"/>
    <property type="project" value="InterPro"/>
</dbReference>
<reference evidence="2 3" key="1">
    <citation type="submission" date="2019-11" db="EMBL/GenBank/DDBJ databases">
        <title>Genome analysis of Rhizobacterium cereale a novel genus and species isolated from maize roots in North Spain.</title>
        <authorList>
            <person name="Menendez E."/>
            <person name="Flores-Felix J.D."/>
            <person name="Ramirez-Bahena M.-H."/>
            <person name="Igual J.M."/>
            <person name="Garcia-Fraile P."/>
            <person name="Peix A."/>
            <person name="Velazquez E."/>
        </authorList>
    </citation>
    <scope>NUCLEOTIDE SEQUENCE [LARGE SCALE GENOMIC DNA]</scope>
    <source>
        <strain evidence="2 3">RZME27</strain>
    </source>
</reference>
<dbReference type="RefSeq" id="WP_153354957.1">
    <property type="nucleotide sequence ID" value="NZ_JAYKOO010000007.1"/>
</dbReference>
<name>A0A6A8A876_9HYPH</name>
<evidence type="ECO:0000313" key="3">
    <source>
        <dbReference type="Proteomes" id="UP000435138"/>
    </source>
</evidence>
<dbReference type="SUPFAM" id="SSF48295">
    <property type="entry name" value="TrpR-like"/>
    <property type="match status" value="1"/>
</dbReference>
<dbReference type="EMBL" id="WIXI01000045">
    <property type="protein sequence ID" value="MQY47472.1"/>
    <property type="molecule type" value="Genomic_DNA"/>
</dbReference>
<protein>
    <submittedName>
        <fullName evidence="2">Transposase</fullName>
    </submittedName>
</protein>
<organism evidence="2 3">
    <name type="scientific">Endobacterium cereale</name>
    <dbReference type="NCBI Taxonomy" id="2663029"/>
    <lineage>
        <taxon>Bacteria</taxon>
        <taxon>Pseudomonadati</taxon>
        <taxon>Pseudomonadota</taxon>
        <taxon>Alphaproteobacteria</taxon>
        <taxon>Hyphomicrobiales</taxon>
        <taxon>Rhizobiaceae</taxon>
        <taxon>Endobacterium</taxon>
    </lineage>
</organism>
<keyword evidence="3" id="KW-1185">Reference proteome</keyword>
<dbReference type="InterPro" id="IPR013159">
    <property type="entry name" value="DnaA_C"/>
</dbReference>
<feature type="domain" description="Chromosomal replication initiator DnaA C-terminal" evidence="1">
    <location>
        <begin position="34"/>
        <end position="103"/>
    </location>
</feature>
<accession>A0A6A8A876</accession>
<dbReference type="GO" id="GO:0006270">
    <property type="term" value="P:DNA replication initiation"/>
    <property type="evidence" value="ECO:0007669"/>
    <property type="project" value="InterPro"/>
</dbReference>
<dbReference type="CDD" id="cd06571">
    <property type="entry name" value="Bac_DnaA_C"/>
    <property type="match status" value="1"/>
</dbReference>
<dbReference type="Proteomes" id="UP000435138">
    <property type="component" value="Unassembled WGS sequence"/>
</dbReference>
<dbReference type="GO" id="GO:0006275">
    <property type="term" value="P:regulation of DNA replication"/>
    <property type="evidence" value="ECO:0007669"/>
    <property type="project" value="InterPro"/>
</dbReference>